<accession>A0A3N9URS5</accession>
<evidence type="ECO:0000313" key="3">
    <source>
        <dbReference type="Proteomes" id="UP000274033"/>
    </source>
</evidence>
<dbReference type="RefSeq" id="WP_124763889.1">
    <property type="nucleotide sequence ID" value="NZ_JAFBDY010000004.1"/>
</dbReference>
<keyword evidence="3" id="KW-1185">Reference proteome</keyword>
<comment type="caution">
    <text evidence="2">The sequence shown here is derived from an EMBL/GenBank/DDBJ whole genome shotgun (WGS) entry which is preliminary data.</text>
</comment>
<dbReference type="Proteomes" id="UP000274033">
    <property type="component" value="Unassembled WGS sequence"/>
</dbReference>
<proteinExistence type="predicted"/>
<dbReference type="OrthoDB" id="2738625at2"/>
<name>A0A3N9URS5_9BACI</name>
<evidence type="ECO:0000313" key="2">
    <source>
        <dbReference type="EMBL" id="RQW75232.1"/>
    </source>
</evidence>
<evidence type="ECO:0000256" key="1">
    <source>
        <dbReference type="SAM" id="MobiDB-lite"/>
    </source>
</evidence>
<dbReference type="AlphaFoldDB" id="A0A3N9URS5"/>
<gene>
    <name evidence="2" type="ORF">EBB45_07695</name>
</gene>
<organism evidence="2 3">
    <name type="scientific">Lysinibacillus composti</name>
    <dbReference type="NCBI Taxonomy" id="720633"/>
    <lineage>
        <taxon>Bacteria</taxon>
        <taxon>Bacillati</taxon>
        <taxon>Bacillota</taxon>
        <taxon>Bacilli</taxon>
        <taxon>Bacillales</taxon>
        <taxon>Bacillaceae</taxon>
        <taxon>Lysinibacillus</taxon>
    </lineage>
</organism>
<feature type="region of interest" description="Disordered" evidence="1">
    <location>
        <begin position="38"/>
        <end position="58"/>
    </location>
</feature>
<reference evidence="2 3" key="1">
    <citation type="journal article" date="2013" name="J. Microbiol.">
        <title>Lysinibacillus chungkukjangi sp. nov., isolated from Chungkukjang, Korean fermented soybean food.</title>
        <authorList>
            <person name="Kim S.J."/>
            <person name="Jang Y.H."/>
            <person name="Hamada M."/>
            <person name="Ahn J.H."/>
            <person name="Weon H.Y."/>
            <person name="Suzuki K."/>
            <person name="Whang K.S."/>
            <person name="Kwon S.W."/>
        </authorList>
    </citation>
    <scope>NUCLEOTIDE SEQUENCE [LARGE SCALE GENOMIC DNA]</scope>
    <source>
        <strain evidence="2 3">MCCC 1A12701</strain>
    </source>
</reference>
<sequence length="58" mass="6626">MNQHRLTEAGTDIEEVKRKNAESGLSYKEVYELLAKTGGHNTKIYSDTDTEEVKQKLQ</sequence>
<protein>
    <submittedName>
        <fullName evidence="2">Gamma-type small acid-soluble spore protein</fullName>
    </submittedName>
</protein>
<dbReference type="EMBL" id="RRCT01000005">
    <property type="protein sequence ID" value="RQW75232.1"/>
    <property type="molecule type" value="Genomic_DNA"/>
</dbReference>